<name>A0A067RD90_ZOONE</name>
<dbReference type="EMBL" id="KK852542">
    <property type="protein sequence ID" value="KDR21722.1"/>
    <property type="molecule type" value="Genomic_DNA"/>
</dbReference>
<gene>
    <name evidence="7" type="ORF">L798_02779</name>
</gene>
<evidence type="ECO:0000313" key="8">
    <source>
        <dbReference type="Proteomes" id="UP000027135"/>
    </source>
</evidence>
<evidence type="ECO:0000256" key="4">
    <source>
        <dbReference type="PROSITE-ProRule" id="PRU00302"/>
    </source>
</evidence>
<dbReference type="InterPro" id="IPR007110">
    <property type="entry name" value="Ig-like_dom"/>
</dbReference>
<dbReference type="eggNOG" id="KOG4297">
    <property type="taxonomic scope" value="Eukaryota"/>
</dbReference>
<dbReference type="PROSITE" id="PS50835">
    <property type="entry name" value="IG_LIKE"/>
    <property type="match status" value="1"/>
</dbReference>
<evidence type="ECO:0000259" key="5">
    <source>
        <dbReference type="PROSITE" id="PS50835"/>
    </source>
</evidence>
<feature type="domain" description="Sushi" evidence="6">
    <location>
        <begin position="259"/>
        <end position="317"/>
    </location>
</feature>
<feature type="disulfide bond" evidence="4">
    <location>
        <begin position="288"/>
        <end position="315"/>
    </location>
</feature>
<dbReference type="Gene3D" id="2.10.70.10">
    <property type="entry name" value="Complement Module, domain 1"/>
    <property type="match status" value="5"/>
</dbReference>
<dbReference type="InParanoid" id="A0A067RD90"/>
<evidence type="ECO:0000256" key="2">
    <source>
        <dbReference type="ARBA" id="ARBA00022737"/>
    </source>
</evidence>
<dbReference type="InterPro" id="IPR051277">
    <property type="entry name" value="SEZ6_CSMD_C4BPB_Regulators"/>
</dbReference>
<evidence type="ECO:0000313" key="7">
    <source>
        <dbReference type="EMBL" id="KDR21722.1"/>
    </source>
</evidence>
<dbReference type="Gene3D" id="2.60.40.10">
    <property type="entry name" value="Immunoglobulins"/>
    <property type="match status" value="1"/>
</dbReference>
<dbReference type="SUPFAM" id="SSF57535">
    <property type="entry name" value="Complement control module/SCR domain"/>
    <property type="match status" value="5"/>
</dbReference>
<dbReference type="InterPro" id="IPR000436">
    <property type="entry name" value="Sushi_SCR_CCP_dom"/>
</dbReference>
<feature type="disulfide bond" evidence="4">
    <location>
        <begin position="407"/>
        <end position="434"/>
    </location>
</feature>
<keyword evidence="4" id="KW-0768">Sushi</keyword>
<feature type="domain" description="Sushi" evidence="6">
    <location>
        <begin position="71"/>
        <end position="146"/>
    </location>
</feature>
<accession>A0A067RD90</accession>
<feature type="disulfide bond" evidence="4">
    <location>
        <begin position="438"/>
        <end position="481"/>
    </location>
</feature>
<protein>
    <submittedName>
        <fullName evidence="7">Locomotion-related protein Hikaru genki</fullName>
    </submittedName>
</protein>
<feature type="domain" description="Sushi" evidence="6">
    <location>
        <begin position="377"/>
        <end position="436"/>
    </location>
</feature>
<dbReference type="AlphaFoldDB" id="A0A067RD90"/>
<dbReference type="OMA" id="KAKFACM"/>
<proteinExistence type="predicted"/>
<dbReference type="InterPro" id="IPR035976">
    <property type="entry name" value="Sushi/SCR/CCP_sf"/>
</dbReference>
<dbReference type="Proteomes" id="UP000027135">
    <property type="component" value="Unassembled WGS sequence"/>
</dbReference>
<keyword evidence="8" id="KW-1185">Reference proteome</keyword>
<dbReference type="SUPFAM" id="SSF48726">
    <property type="entry name" value="Immunoglobulin"/>
    <property type="match status" value="1"/>
</dbReference>
<dbReference type="FunCoup" id="A0A067RD90">
    <property type="interactions" value="18"/>
</dbReference>
<comment type="caution">
    <text evidence="4">Lacks conserved residue(s) required for the propagation of feature annotation.</text>
</comment>
<dbReference type="Pfam" id="PF00084">
    <property type="entry name" value="Sushi"/>
    <property type="match status" value="5"/>
</dbReference>
<dbReference type="PANTHER" id="PTHR45656:SF4">
    <property type="entry name" value="PROTEIN CBR-CLEC-78"/>
    <property type="match status" value="1"/>
</dbReference>
<dbReference type="PANTHER" id="PTHR45656">
    <property type="entry name" value="PROTEIN CBR-CLEC-78"/>
    <property type="match status" value="1"/>
</dbReference>
<sequence>TEIMEVKFSGQIGPLGEKRLCKIKCIGGNWVGPLCQNQEEGGRYHPLFRGCRLDSVPPHLIVTYKNVTITLSCNNYVHVRHMWVKSSASKSPLMSHVSLNTGRLKFPHGAVVLARCRELGVYKLLGESALQCQNGVWNHRVPSCIPTTMLTNFTEDSPPTVLIKIPSGSASVEPSGDLAVFPGSILHLECLFSRKLGNPEWTWTSTFRQFLTGWAIAAEEREWKYRLSVYYTKPQDSGVFTCATPRGLTNSITVHVTAVHCEPMEINDPYLTSRVEGTRLGQVAVFQCPIGFRLNGTSNLTCQASGRWSAPVPRCMPIICPNLEVEDPHLTLVEHNASYGGRAVFRCAWGYRLTAPPGVECEVDAQWSGPVPSCEAVLCPTPLPPVNGRLVDEGPHYQVGSTVQFTCNEKHQLVGESSVLCTETGFWSHPPPFCKARCPYPGDPEHGRIAPIKFSYEPGDHLKVTCAIGYVVKLEANWPQCRVDGTWSEQVPECRSYRDV</sequence>
<keyword evidence="1" id="KW-0732">Signal</keyword>
<keyword evidence="3 4" id="KW-1015">Disulfide bond</keyword>
<organism evidence="7 8">
    <name type="scientific">Zootermopsis nevadensis</name>
    <name type="common">Dampwood termite</name>
    <dbReference type="NCBI Taxonomy" id="136037"/>
    <lineage>
        <taxon>Eukaryota</taxon>
        <taxon>Metazoa</taxon>
        <taxon>Ecdysozoa</taxon>
        <taxon>Arthropoda</taxon>
        <taxon>Hexapoda</taxon>
        <taxon>Insecta</taxon>
        <taxon>Pterygota</taxon>
        <taxon>Neoptera</taxon>
        <taxon>Polyneoptera</taxon>
        <taxon>Dictyoptera</taxon>
        <taxon>Blattodea</taxon>
        <taxon>Blattoidea</taxon>
        <taxon>Termitoidae</taxon>
        <taxon>Termopsidae</taxon>
        <taxon>Zootermopsis</taxon>
    </lineage>
</organism>
<evidence type="ECO:0000256" key="1">
    <source>
        <dbReference type="ARBA" id="ARBA00022729"/>
    </source>
</evidence>
<feature type="domain" description="Sushi" evidence="6">
    <location>
        <begin position="318"/>
        <end position="376"/>
    </location>
</feature>
<evidence type="ECO:0000259" key="6">
    <source>
        <dbReference type="PROSITE" id="PS50923"/>
    </source>
</evidence>
<feature type="domain" description="Sushi" evidence="6">
    <location>
        <begin position="437"/>
        <end position="496"/>
    </location>
</feature>
<keyword evidence="2" id="KW-0677">Repeat</keyword>
<dbReference type="PROSITE" id="PS50923">
    <property type="entry name" value="SUSHI"/>
    <property type="match status" value="5"/>
</dbReference>
<dbReference type="CDD" id="cd00033">
    <property type="entry name" value="CCP"/>
    <property type="match status" value="5"/>
</dbReference>
<dbReference type="SMART" id="SM00032">
    <property type="entry name" value="CCP"/>
    <property type="match status" value="5"/>
</dbReference>
<dbReference type="InterPro" id="IPR013783">
    <property type="entry name" value="Ig-like_fold"/>
</dbReference>
<dbReference type="InterPro" id="IPR036179">
    <property type="entry name" value="Ig-like_dom_sf"/>
</dbReference>
<feature type="non-terminal residue" evidence="7">
    <location>
        <position position="1"/>
    </location>
</feature>
<feature type="disulfide bond" evidence="4">
    <location>
        <begin position="347"/>
        <end position="374"/>
    </location>
</feature>
<evidence type="ECO:0000256" key="3">
    <source>
        <dbReference type="ARBA" id="ARBA00023157"/>
    </source>
</evidence>
<reference evidence="7 8" key="1">
    <citation type="journal article" date="2014" name="Nat. Commun.">
        <title>Molecular traces of alternative social organization in a termite genome.</title>
        <authorList>
            <person name="Terrapon N."/>
            <person name="Li C."/>
            <person name="Robertson H.M."/>
            <person name="Ji L."/>
            <person name="Meng X."/>
            <person name="Booth W."/>
            <person name="Chen Z."/>
            <person name="Childers C.P."/>
            <person name="Glastad K.M."/>
            <person name="Gokhale K."/>
            <person name="Gowin J."/>
            <person name="Gronenberg W."/>
            <person name="Hermansen R.A."/>
            <person name="Hu H."/>
            <person name="Hunt B.G."/>
            <person name="Huylmans A.K."/>
            <person name="Khalil S.M."/>
            <person name="Mitchell R.D."/>
            <person name="Munoz-Torres M.C."/>
            <person name="Mustard J.A."/>
            <person name="Pan H."/>
            <person name="Reese J.T."/>
            <person name="Scharf M.E."/>
            <person name="Sun F."/>
            <person name="Vogel H."/>
            <person name="Xiao J."/>
            <person name="Yang W."/>
            <person name="Yang Z."/>
            <person name="Yang Z."/>
            <person name="Zhou J."/>
            <person name="Zhu J."/>
            <person name="Brent C.S."/>
            <person name="Elsik C.G."/>
            <person name="Goodisman M.A."/>
            <person name="Liberles D.A."/>
            <person name="Roe R.M."/>
            <person name="Vargo E.L."/>
            <person name="Vilcinskas A."/>
            <person name="Wang J."/>
            <person name="Bornberg-Bauer E."/>
            <person name="Korb J."/>
            <person name="Zhang G."/>
            <person name="Liebig J."/>
        </authorList>
    </citation>
    <scope>NUCLEOTIDE SEQUENCE [LARGE SCALE GENOMIC DNA]</scope>
    <source>
        <tissue evidence="7">Whole organism</tissue>
    </source>
</reference>
<feature type="domain" description="Ig-like" evidence="5">
    <location>
        <begin position="159"/>
        <end position="253"/>
    </location>
</feature>